<evidence type="ECO:0000313" key="2">
    <source>
        <dbReference type="EMBL" id="KAJ9708930.1"/>
    </source>
</evidence>
<reference evidence="2 3" key="1">
    <citation type="journal article" date="2023" name="BMC Biotechnol.">
        <title>Vitis rotundifolia cv Carlos genome sequencing.</title>
        <authorList>
            <person name="Huff M."/>
            <person name="Hulse-Kemp A."/>
            <person name="Scheffler B."/>
            <person name="Youngblood R."/>
            <person name="Simpson S."/>
            <person name="Babiker E."/>
            <person name="Staton M."/>
        </authorList>
    </citation>
    <scope>NUCLEOTIDE SEQUENCE [LARGE SCALE GENOMIC DNA]</scope>
    <source>
        <tissue evidence="2">Leaf</tissue>
    </source>
</reference>
<name>A0AA39AJR9_VITRO</name>
<dbReference type="InterPro" id="IPR012442">
    <property type="entry name" value="DUF1645_plant"/>
</dbReference>
<dbReference type="Proteomes" id="UP001168098">
    <property type="component" value="Unassembled WGS sequence"/>
</dbReference>
<organism evidence="2 3">
    <name type="scientific">Vitis rotundifolia</name>
    <name type="common">Muscadine grape</name>
    <dbReference type="NCBI Taxonomy" id="103349"/>
    <lineage>
        <taxon>Eukaryota</taxon>
        <taxon>Viridiplantae</taxon>
        <taxon>Streptophyta</taxon>
        <taxon>Embryophyta</taxon>
        <taxon>Tracheophyta</taxon>
        <taxon>Spermatophyta</taxon>
        <taxon>Magnoliopsida</taxon>
        <taxon>eudicotyledons</taxon>
        <taxon>Gunneridae</taxon>
        <taxon>Pentapetalae</taxon>
        <taxon>rosids</taxon>
        <taxon>Vitales</taxon>
        <taxon>Vitaceae</taxon>
        <taxon>Viteae</taxon>
        <taxon>Vitis</taxon>
    </lineage>
</organism>
<feature type="region of interest" description="Disordered" evidence="1">
    <location>
        <begin position="264"/>
        <end position="288"/>
    </location>
</feature>
<feature type="compositionally biased region" description="Acidic residues" evidence="1">
    <location>
        <begin position="78"/>
        <end position="99"/>
    </location>
</feature>
<sequence>MQESMALNLSPSYNRHSSEDFAETAGNITQAFGAMDVGSFDFSQNLQVIVSEDNNGEALLEENSKDHGLVEISQPHDEAEEEGKEEEEEEEEEEEDNSDVEFSFVRADPDASPISADDIFFNGQIRPMFPLFNRDLLFADSHEGDSEASGKASPLRAPLRKLFVEKSEHPSSCSSSESDELEGVPPGTYCAWSEKAEEASPGACKKSNSTGFSKIWRFRDLVLRSNSDGKDAFVFLDPSAAKAKTVQTDEKVDRAKKIEKTEVSVEKRNSGDGKVAGSKVKGKGVKGEKRVSAHESLYIKNRALREGGRRKSYLPYRQDLVGFFTNVNGLSRNVHPF</sequence>
<evidence type="ECO:0000256" key="1">
    <source>
        <dbReference type="SAM" id="MobiDB-lite"/>
    </source>
</evidence>
<evidence type="ECO:0000313" key="3">
    <source>
        <dbReference type="Proteomes" id="UP001168098"/>
    </source>
</evidence>
<dbReference type="AlphaFoldDB" id="A0AA39AJR9"/>
<gene>
    <name evidence="2" type="ORF">PVL29_000764</name>
</gene>
<comment type="caution">
    <text evidence="2">The sequence shown here is derived from an EMBL/GenBank/DDBJ whole genome shotgun (WGS) entry which is preliminary data.</text>
</comment>
<accession>A0AA39AJR9</accession>
<keyword evidence="3" id="KW-1185">Reference proteome</keyword>
<protein>
    <submittedName>
        <fullName evidence="2">Uncharacterized protein</fullName>
    </submittedName>
</protein>
<dbReference type="PANTHER" id="PTHR33095">
    <property type="entry name" value="OS07G0619500 PROTEIN"/>
    <property type="match status" value="1"/>
</dbReference>
<dbReference type="Pfam" id="PF07816">
    <property type="entry name" value="DUF1645"/>
    <property type="match status" value="1"/>
</dbReference>
<feature type="compositionally biased region" description="Basic and acidic residues" evidence="1">
    <location>
        <begin position="62"/>
        <end position="77"/>
    </location>
</feature>
<feature type="region of interest" description="Disordered" evidence="1">
    <location>
        <begin position="57"/>
        <end position="103"/>
    </location>
</feature>
<dbReference type="PANTHER" id="PTHR33095:SF23">
    <property type="entry name" value="DUF1645 FAMILY PROTEIN"/>
    <property type="match status" value="1"/>
</dbReference>
<proteinExistence type="predicted"/>
<dbReference type="EMBL" id="JARBHA010000001">
    <property type="protein sequence ID" value="KAJ9708930.1"/>
    <property type="molecule type" value="Genomic_DNA"/>
</dbReference>